<dbReference type="AlphaFoldDB" id="A0A1D8P836"/>
<dbReference type="EMBL" id="CP017478">
    <property type="protein sequence ID" value="AOW20728.1"/>
    <property type="molecule type" value="Genomic_DNA"/>
</dbReference>
<feature type="transmembrane region" description="Helical" evidence="1">
    <location>
        <begin position="75"/>
        <end position="96"/>
    </location>
</feature>
<name>A0A1D8P836_9FLAO</name>
<sequence length="403" mass="47519">MKRNLKSYTNFLNELLVLERFYFATKYSYEQTENVINFVRNKKLKFAQETEFGLTVDKPNPFSVKKRARTTRRNIILEIIYVRIVSALEVLLVDLIRDVFLITKDPFKRQDIKHQFSQGELLSLDSTTSILNMIINKECRKLSSGGYNDIVKYYKRHFNIDIGSFHPGNKRMEEIHDRRHLLVHKLGKTDKAYRKKYNTTSTSVLINEEYLLEAISDLRTFSSLLKNQLDYRLNNDFTKTDKKEFKSKKTRIIELTHPENYEFEFLSKDYEFWAGDEFCKSNSIVKKVDKIDSETTKLEVFGETQVLRAFLRLIRRRCKKNGFEFKEKKQSNNGTNVEYSQKLLDEDLILKIKNELPEQPWEKGIHKIVAKKLNISNKISSSGIQQLIANGDFKMQIDGKIIE</sequence>
<organism evidence="2 3">
    <name type="scientific">Urechidicola croceus</name>
    <dbReference type="NCBI Taxonomy" id="1850246"/>
    <lineage>
        <taxon>Bacteria</taxon>
        <taxon>Pseudomonadati</taxon>
        <taxon>Bacteroidota</taxon>
        <taxon>Flavobacteriia</taxon>
        <taxon>Flavobacteriales</taxon>
        <taxon>Flavobacteriaceae</taxon>
        <taxon>Urechidicola</taxon>
    </lineage>
</organism>
<reference evidence="2 3" key="1">
    <citation type="submission" date="2016-10" db="EMBL/GenBank/DDBJ databases">
        <title>Lutibacter sp. LPB0138, isolated from marine gastropod.</title>
        <authorList>
            <person name="Kim E."/>
            <person name="Yi H."/>
        </authorList>
    </citation>
    <scope>NUCLEOTIDE SEQUENCE [LARGE SCALE GENOMIC DNA]</scope>
    <source>
        <strain evidence="2 3">LPB0138</strain>
    </source>
</reference>
<keyword evidence="3" id="KW-1185">Reference proteome</keyword>
<dbReference type="KEGG" id="lul:LPB138_08575"/>
<keyword evidence="1" id="KW-0472">Membrane</keyword>
<dbReference type="OrthoDB" id="1303783at2"/>
<gene>
    <name evidence="2" type="ORF">LPB138_08575</name>
</gene>
<accession>A0A1D8P836</accession>
<dbReference type="RefSeq" id="WP_070236897.1">
    <property type="nucleotide sequence ID" value="NZ_CP017478.1"/>
</dbReference>
<keyword evidence="1" id="KW-0812">Transmembrane</keyword>
<dbReference type="Proteomes" id="UP000176050">
    <property type="component" value="Chromosome"/>
</dbReference>
<evidence type="ECO:0000256" key="1">
    <source>
        <dbReference type="SAM" id="Phobius"/>
    </source>
</evidence>
<protein>
    <submittedName>
        <fullName evidence="2">Uncharacterized protein</fullName>
    </submittedName>
</protein>
<evidence type="ECO:0000313" key="2">
    <source>
        <dbReference type="EMBL" id="AOW20728.1"/>
    </source>
</evidence>
<proteinExistence type="predicted"/>
<evidence type="ECO:0000313" key="3">
    <source>
        <dbReference type="Proteomes" id="UP000176050"/>
    </source>
</evidence>
<keyword evidence="1" id="KW-1133">Transmembrane helix</keyword>